<sequence>MTDSQYTDIKGKIRTWRIDGGGVTLALAAEDERLPHVVHFGRALPGDEDLAALALATARPVVHAGLDRPYIPSLFPEAGQGFAGHPALLSHRADGTGFETQFHLENVEAERGKLAFRASDNVAGLHLEICVELDEKTGNLAAKAAIENSSEIPRDIDWLSCPALPIPRDHGRVITWAGRWCAEFQRELSPWPHGQKVLENRTGRTSHEAFPGIMTLSPEADLDHGEAIAIHLGWSGNWRLIAEETADGDRQIQTGILYLPGECVLAPGERLETPDVFAAWSDEGENGIARKFQSFAREKILRHPNPEKSRPVHFNSWEAVYFHHDLEELKALAERAASLGAERFVLDDGWFLNRNDDTAGLGDWTVDPGKYPDGLTPLIDHVRNLGMGFGLWVEPEMVNADSELYRAHPDWVLEIEGHTRHEGRQQLVLDIARPEVSDHLFSRLNDLLCEYPIEYLKWDMNRVLTAPARNGKAVAAEQARALYELLGRLRTAHPGVEIESCASGGGRIDFGILKHTERFWLSDNNDTHDRWPMHREASLFFPPELFGFHVGPSPSHTSGRKLDMAFRAWSAAVGGHMGLELDVRKLTADEAEALENAIRFHKEWRRVLHGGTTLNLASADDEITGRITIAEDGKRFVASFVQDATISRRITAPVRLAGLDPDARYQVEFPKGSTVIDRARRSSPSSLACGESLTLSGAALMATGIRLPLAWPDSIHVMTGRRIP</sequence>
<dbReference type="Gene3D" id="2.60.40.1180">
    <property type="entry name" value="Golgi alpha-mannosidase II"/>
    <property type="match status" value="1"/>
</dbReference>
<dbReference type="EMBL" id="WUMV01000008">
    <property type="protein sequence ID" value="MXN66901.1"/>
    <property type="molecule type" value="Genomic_DNA"/>
</dbReference>
<comment type="similarity">
    <text evidence="5">Belongs to the glycosyl hydrolase.</text>
</comment>
<evidence type="ECO:0000256" key="3">
    <source>
        <dbReference type="ARBA" id="ARBA00022801"/>
    </source>
</evidence>
<dbReference type="EC" id="3.2.1.22" evidence="2 5"/>
<dbReference type="Gene3D" id="2.70.98.60">
    <property type="entry name" value="alpha-galactosidase from lactobacil brevis"/>
    <property type="match status" value="1"/>
</dbReference>
<dbReference type="InterPro" id="IPR050985">
    <property type="entry name" value="Alpha-glycosidase_related"/>
</dbReference>
<dbReference type="AlphaFoldDB" id="A0A7X3S9G1"/>
<dbReference type="Pfam" id="PF16875">
    <property type="entry name" value="Glyco_hydro_36N"/>
    <property type="match status" value="1"/>
</dbReference>
<organism evidence="10 11">
    <name type="scientific">Stappia sediminis</name>
    <dbReference type="NCBI Taxonomy" id="2692190"/>
    <lineage>
        <taxon>Bacteria</taxon>
        <taxon>Pseudomonadati</taxon>
        <taxon>Pseudomonadota</taxon>
        <taxon>Alphaproteobacteria</taxon>
        <taxon>Hyphomicrobiales</taxon>
        <taxon>Stappiaceae</taxon>
        <taxon>Stappia</taxon>
    </lineage>
</organism>
<evidence type="ECO:0000256" key="6">
    <source>
        <dbReference type="PIRSR" id="PIRSR005536-1"/>
    </source>
</evidence>
<feature type="binding site" evidence="7">
    <location>
        <begin position="347"/>
        <end position="348"/>
    </location>
    <ligand>
        <name>substrate</name>
    </ligand>
</feature>
<evidence type="ECO:0000313" key="10">
    <source>
        <dbReference type="EMBL" id="MXN66901.1"/>
    </source>
</evidence>
<feature type="domain" description="Glycosyl hydrolase family 36 N-terminal" evidence="9">
    <location>
        <begin position="34"/>
        <end position="256"/>
    </location>
</feature>
<dbReference type="Proteomes" id="UP000433101">
    <property type="component" value="Unassembled WGS sequence"/>
</dbReference>
<keyword evidence="11" id="KW-1185">Reference proteome</keyword>
<evidence type="ECO:0000313" key="11">
    <source>
        <dbReference type="Proteomes" id="UP000433101"/>
    </source>
</evidence>
<feature type="binding site" evidence="7">
    <location>
        <position position="424"/>
    </location>
    <ligand>
        <name>substrate</name>
    </ligand>
</feature>
<comment type="caution">
    <text evidence="10">The sequence shown here is derived from an EMBL/GenBank/DDBJ whole genome shotgun (WGS) entry which is preliminary data.</text>
</comment>
<proteinExistence type="inferred from homology"/>
<dbReference type="InterPro" id="IPR038417">
    <property type="entry name" value="Alpga-gal_N_sf"/>
</dbReference>
<evidence type="ECO:0000256" key="1">
    <source>
        <dbReference type="ARBA" id="ARBA00001255"/>
    </source>
</evidence>
<dbReference type="Pfam" id="PF02065">
    <property type="entry name" value="Melibiase"/>
    <property type="match status" value="1"/>
</dbReference>
<evidence type="ECO:0000256" key="7">
    <source>
        <dbReference type="PIRSR" id="PIRSR005536-2"/>
    </source>
</evidence>
<feature type="domain" description="Glycosyl hydrolase family 36 C-terminal" evidence="8">
    <location>
        <begin position="628"/>
        <end position="709"/>
    </location>
</feature>
<dbReference type="InterPro" id="IPR013780">
    <property type="entry name" value="Glyco_hydro_b"/>
</dbReference>
<dbReference type="PANTHER" id="PTHR43053:SF3">
    <property type="entry name" value="ALPHA-GALACTOSIDASE C-RELATED"/>
    <property type="match status" value="1"/>
</dbReference>
<protein>
    <recommendedName>
        <fullName evidence="2 5">Alpha-galactosidase</fullName>
        <ecNumber evidence="2 5">3.2.1.22</ecNumber>
    </recommendedName>
</protein>
<reference evidence="10 11" key="1">
    <citation type="submission" date="2019-12" db="EMBL/GenBank/DDBJ databases">
        <authorList>
            <person name="Li M."/>
        </authorList>
    </citation>
    <scope>NUCLEOTIDE SEQUENCE [LARGE SCALE GENOMIC DNA]</scope>
    <source>
        <strain evidence="10 11">GBMRC 2046</strain>
    </source>
</reference>
<dbReference type="InterPro" id="IPR031704">
    <property type="entry name" value="Glyco_hydro_36_N"/>
</dbReference>
<gene>
    <name evidence="10" type="ORF">GR183_18455</name>
</gene>
<evidence type="ECO:0000259" key="8">
    <source>
        <dbReference type="Pfam" id="PF16874"/>
    </source>
</evidence>
<evidence type="ECO:0000259" key="9">
    <source>
        <dbReference type="Pfam" id="PF16875"/>
    </source>
</evidence>
<dbReference type="Pfam" id="PF16874">
    <property type="entry name" value="Glyco_hydro_36C"/>
    <property type="match status" value="1"/>
</dbReference>
<dbReference type="PRINTS" id="PR00743">
    <property type="entry name" value="GLHYDRLASE36"/>
</dbReference>
<evidence type="ECO:0000256" key="4">
    <source>
        <dbReference type="ARBA" id="ARBA00023295"/>
    </source>
</evidence>
<dbReference type="Gene3D" id="3.20.20.70">
    <property type="entry name" value="Aldolase class I"/>
    <property type="match status" value="1"/>
</dbReference>
<feature type="binding site" evidence="7">
    <location>
        <position position="523"/>
    </location>
    <ligand>
        <name>substrate</name>
    </ligand>
</feature>
<dbReference type="SUPFAM" id="SSF51445">
    <property type="entry name" value="(Trans)glycosidases"/>
    <property type="match status" value="1"/>
</dbReference>
<feature type="binding site" evidence="7">
    <location>
        <position position="501"/>
    </location>
    <ligand>
        <name>substrate</name>
    </ligand>
</feature>
<dbReference type="PANTHER" id="PTHR43053">
    <property type="entry name" value="GLYCOSIDASE FAMILY 31"/>
    <property type="match status" value="1"/>
</dbReference>
<feature type="binding site" evidence="7">
    <location>
        <position position="180"/>
    </location>
    <ligand>
        <name>substrate</name>
    </ligand>
</feature>
<evidence type="ECO:0000256" key="2">
    <source>
        <dbReference type="ARBA" id="ARBA00012755"/>
    </source>
</evidence>
<keyword evidence="3 5" id="KW-0378">Hydrolase</keyword>
<feature type="binding site" evidence="7">
    <location>
        <begin position="457"/>
        <end position="461"/>
    </location>
    <ligand>
        <name>substrate</name>
    </ligand>
</feature>
<accession>A0A7X3S9G1</accession>
<dbReference type="PIRSF" id="PIRSF005536">
    <property type="entry name" value="Agal"/>
    <property type="match status" value="1"/>
</dbReference>
<evidence type="ECO:0000256" key="5">
    <source>
        <dbReference type="PIRNR" id="PIRNR005536"/>
    </source>
</evidence>
<dbReference type="FunFam" id="3.20.20.70:FF:000118">
    <property type="entry name" value="Alpha-galactosidase"/>
    <property type="match status" value="1"/>
</dbReference>
<dbReference type="GO" id="GO:0004557">
    <property type="term" value="F:alpha-galactosidase activity"/>
    <property type="evidence" value="ECO:0007669"/>
    <property type="project" value="UniProtKB-UniRule"/>
</dbReference>
<dbReference type="InterPro" id="IPR013785">
    <property type="entry name" value="Aldolase_TIM"/>
</dbReference>
<dbReference type="CDD" id="cd14791">
    <property type="entry name" value="GH36"/>
    <property type="match status" value="1"/>
</dbReference>
<dbReference type="InterPro" id="IPR031705">
    <property type="entry name" value="Glyco_hydro_36_C"/>
</dbReference>
<dbReference type="GO" id="GO:0016052">
    <property type="term" value="P:carbohydrate catabolic process"/>
    <property type="evidence" value="ECO:0007669"/>
    <property type="project" value="InterPro"/>
</dbReference>
<feature type="active site" description="Proton donor" evidence="6">
    <location>
        <position position="523"/>
    </location>
</feature>
<dbReference type="InterPro" id="IPR017853">
    <property type="entry name" value="GH"/>
</dbReference>
<comment type="catalytic activity">
    <reaction evidence="1 5">
        <text>Hydrolysis of terminal, non-reducing alpha-D-galactose residues in alpha-D-galactosides, including galactose oligosaccharides, galactomannans and galactolipids.</text>
        <dbReference type="EC" id="3.2.1.22"/>
    </reaction>
</comment>
<name>A0A7X3S9G1_9HYPH</name>
<keyword evidence="4 5" id="KW-0326">Glycosidase</keyword>
<dbReference type="RefSeq" id="WP_160777132.1">
    <property type="nucleotide sequence ID" value="NZ_WUMV01000008.1"/>
</dbReference>
<dbReference type="InterPro" id="IPR002252">
    <property type="entry name" value="Glyco_hydro_36"/>
</dbReference>
<feature type="active site" description="Nucleophile" evidence="6">
    <location>
        <position position="459"/>
    </location>
</feature>